<dbReference type="Proteomes" id="UP000032229">
    <property type="component" value="Chromosome"/>
</dbReference>
<evidence type="ECO:0000313" key="2">
    <source>
        <dbReference type="Proteomes" id="UP000032229"/>
    </source>
</evidence>
<dbReference type="KEGG" id="sze:AW14_08305"/>
<gene>
    <name evidence="1" type="ORF">AW14_08305</name>
</gene>
<dbReference type="GO" id="GO:0016787">
    <property type="term" value="F:hydrolase activity"/>
    <property type="evidence" value="ECO:0007669"/>
    <property type="project" value="UniProtKB-KW"/>
</dbReference>
<dbReference type="HOGENOM" id="CLU_124949_0_0_10"/>
<accession>A0A0C5W8Y9</accession>
<dbReference type="EMBL" id="CP007202">
    <property type="protein sequence ID" value="AJR03623.1"/>
    <property type="molecule type" value="Genomic_DNA"/>
</dbReference>
<dbReference type="SUPFAM" id="SSF56784">
    <property type="entry name" value="HAD-like"/>
    <property type="match status" value="1"/>
</dbReference>
<protein>
    <submittedName>
        <fullName evidence="1">Hydrolase</fullName>
    </submittedName>
</protein>
<organism evidence="1 2">
    <name type="scientific">Siansivirga zeaxanthinifaciens CC-SAMT-1</name>
    <dbReference type="NCBI Taxonomy" id="1454006"/>
    <lineage>
        <taxon>Bacteria</taxon>
        <taxon>Pseudomonadati</taxon>
        <taxon>Bacteroidota</taxon>
        <taxon>Flavobacteriia</taxon>
        <taxon>Flavobacteriales</taxon>
        <taxon>Flavobacteriaceae</taxon>
        <taxon>Siansivirga</taxon>
    </lineage>
</organism>
<dbReference type="RefSeq" id="WP_044638353.1">
    <property type="nucleotide sequence ID" value="NZ_CP007202.1"/>
</dbReference>
<keyword evidence="2" id="KW-1185">Reference proteome</keyword>
<name>A0A0C5W8Y9_9FLAO</name>
<dbReference type="PATRIC" id="fig|1454006.5.peg.1636"/>
<dbReference type="InterPro" id="IPR016769">
    <property type="entry name" value="Phage_SP01_Orf1"/>
</dbReference>
<dbReference type="InterPro" id="IPR023214">
    <property type="entry name" value="HAD_sf"/>
</dbReference>
<dbReference type="OrthoDB" id="5431039at2"/>
<keyword evidence="1" id="KW-0378">Hydrolase</keyword>
<proteinExistence type="predicted"/>
<sequence length="134" mass="15535">MNFNKHLIIAVDFDGTIVEDAYPNIGKPMLFAFETLKKLQEHGHRLILWTYRSGIKLDEAVQFCKDNNITFYAVNKSYPEETLSDLTSRKIHADVFIDDRNIGGFLGWGEIYQLLTNSKPPLPEKKKGFFNFFK</sequence>
<dbReference type="NCBIfam" id="NF046079">
    <property type="entry name" value="HAD_phos_BT0820"/>
    <property type="match status" value="1"/>
</dbReference>
<dbReference type="Gene3D" id="3.40.50.1000">
    <property type="entry name" value="HAD superfamily/HAD-like"/>
    <property type="match status" value="1"/>
</dbReference>
<reference evidence="1 2" key="1">
    <citation type="submission" date="2014-02" db="EMBL/GenBank/DDBJ databases">
        <authorList>
            <person name="Young C.-C."/>
            <person name="Hameed A."/>
            <person name="Huang H.-C."/>
            <person name="Shahina M."/>
        </authorList>
    </citation>
    <scope>NUCLEOTIDE SEQUENCE [LARGE SCALE GENOMIC DNA]</scope>
    <source>
        <strain evidence="1 2">CC-SAMT-1</strain>
    </source>
</reference>
<dbReference type="AlphaFoldDB" id="A0A0C5W8Y9"/>
<evidence type="ECO:0000313" key="1">
    <source>
        <dbReference type="EMBL" id="AJR03623.1"/>
    </source>
</evidence>
<dbReference type="InterPro" id="IPR036412">
    <property type="entry name" value="HAD-like_sf"/>
</dbReference>
<dbReference type="STRING" id="1454006.AW14_08305"/>
<dbReference type="PIRSF" id="PIRSF020079">
    <property type="entry name" value="UCP020079"/>
    <property type="match status" value="1"/>
</dbReference>